<dbReference type="RefSeq" id="WP_207153412.1">
    <property type="nucleotide sequence ID" value="NZ_AP024484.1"/>
</dbReference>
<dbReference type="InterPro" id="IPR006674">
    <property type="entry name" value="HD_domain"/>
</dbReference>
<organism evidence="2 3">
    <name type="scientific">Prevotella herbatica</name>
    <dbReference type="NCBI Taxonomy" id="2801997"/>
    <lineage>
        <taxon>Bacteria</taxon>
        <taxon>Pseudomonadati</taxon>
        <taxon>Bacteroidota</taxon>
        <taxon>Bacteroidia</taxon>
        <taxon>Bacteroidales</taxon>
        <taxon>Prevotellaceae</taxon>
        <taxon>Prevotella</taxon>
    </lineage>
</organism>
<name>A0ABM7NZ95_9BACT</name>
<dbReference type="EMBL" id="AP024484">
    <property type="protein sequence ID" value="BCS85788.1"/>
    <property type="molecule type" value="Genomic_DNA"/>
</dbReference>
<dbReference type="CDD" id="cd00077">
    <property type="entry name" value="HDc"/>
    <property type="match status" value="1"/>
</dbReference>
<dbReference type="InterPro" id="IPR003607">
    <property type="entry name" value="HD/PDEase_dom"/>
</dbReference>
<gene>
    <name evidence="2" type="ORF">prwr041_16810</name>
</gene>
<keyword evidence="3" id="KW-1185">Reference proteome</keyword>
<reference evidence="2 3" key="1">
    <citation type="journal article" date="2022" name="Int. J. Syst. Evol. Microbiol.">
        <title>Prevotella herbatica sp. nov., a plant polysaccharide-decomposing anaerobic bacterium isolated from a methanogenic reactor.</title>
        <authorList>
            <person name="Uek A."/>
            <person name="Tonouchi A."/>
            <person name="Kaku N."/>
            <person name="Ueki K."/>
        </authorList>
    </citation>
    <scope>NUCLEOTIDE SEQUENCE [LARGE SCALE GENOMIC DNA]</scope>
    <source>
        <strain evidence="2 3">WR041</strain>
    </source>
</reference>
<evidence type="ECO:0000313" key="2">
    <source>
        <dbReference type="EMBL" id="BCS85788.1"/>
    </source>
</evidence>
<feature type="domain" description="HD" evidence="1">
    <location>
        <begin position="22"/>
        <end position="116"/>
    </location>
</feature>
<sequence>MDIQHAKLIAAMTEYDKGDAMRIQHFMKVHDYAVTIGTLEGIGENLMSILESAAILHDIGIHLSEKKYGSSNGKYQEKEGPEEARKLLSSLGGYSNQQIERICYLIAHHHTYNNIDGLDYQILVEADFLVNIYEDNLSSRAIENVRAKVFRTKPGLDLLDNMYDVIKEQP</sequence>
<accession>A0ABM7NZ95</accession>
<dbReference type="Gene3D" id="1.10.3210.10">
    <property type="entry name" value="Hypothetical protein af1432"/>
    <property type="match status" value="1"/>
</dbReference>
<protein>
    <submittedName>
        <fullName evidence="2">HD family phosphohydrolase</fullName>
    </submittedName>
</protein>
<dbReference type="SUPFAM" id="SSF109604">
    <property type="entry name" value="HD-domain/PDEase-like"/>
    <property type="match status" value="1"/>
</dbReference>
<proteinExistence type="predicted"/>
<evidence type="ECO:0000259" key="1">
    <source>
        <dbReference type="Pfam" id="PF01966"/>
    </source>
</evidence>
<evidence type="ECO:0000313" key="3">
    <source>
        <dbReference type="Proteomes" id="UP001319045"/>
    </source>
</evidence>
<dbReference type="Proteomes" id="UP001319045">
    <property type="component" value="Chromosome"/>
</dbReference>
<dbReference type="Pfam" id="PF01966">
    <property type="entry name" value="HD"/>
    <property type="match status" value="1"/>
</dbReference>